<dbReference type="HOGENOM" id="CLU_2582645_0_0_11"/>
<dbReference type="AlphaFoldDB" id="U1R846"/>
<name>U1R846_9BIFI</name>
<gene>
    <name evidence="2" type="ORF">HMPREF9244_01529</name>
</gene>
<reference evidence="2 3" key="1">
    <citation type="submission" date="2013-08" db="EMBL/GenBank/DDBJ databases">
        <authorList>
            <person name="Weinstock G."/>
            <person name="Sodergren E."/>
            <person name="Wylie T."/>
            <person name="Fulton L."/>
            <person name="Fulton R."/>
            <person name="Fronick C."/>
            <person name="O'Laughlin M."/>
            <person name="Godfrey J."/>
            <person name="Miner T."/>
            <person name="Herter B."/>
            <person name="Appelbaum E."/>
            <person name="Cordes M."/>
            <person name="Lek S."/>
            <person name="Wollam A."/>
            <person name="Pepin K.H."/>
            <person name="Palsikar V.B."/>
            <person name="Mitreva M."/>
            <person name="Wilson R.K."/>
        </authorList>
    </citation>
    <scope>NUCLEOTIDE SEQUENCE [LARGE SCALE GENOMIC DNA]</scope>
    <source>
        <strain evidence="2 3">F0580</strain>
    </source>
</reference>
<sequence length="81" mass="8573">MENKMGEHVQDNHASEDLKSYVPVFSARVRTIIYVAGLVASVIGLGFMTFGYADIGGFISTAAGILAGGFGVAYNPLRSNM</sequence>
<proteinExistence type="predicted"/>
<feature type="transmembrane region" description="Helical" evidence="1">
    <location>
        <begin position="32"/>
        <end position="52"/>
    </location>
</feature>
<keyword evidence="3" id="KW-1185">Reference proteome</keyword>
<keyword evidence="1" id="KW-0812">Transmembrane</keyword>
<evidence type="ECO:0000256" key="1">
    <source>
        <dbReference type="SAM" id="Phobius"/>
    </source>
</evidence>
<accession>U1R846</accession>
<comment type="caution">
    <text evidence="2">The sequence shown here is derived from an EMBL/GenBank/DDBJ whole genome shotgun (WGS) entry which is preliminary data.</text>
</comment>
<evidence type="ECO:0000313" key="2">
    <source>
        <dbReference type="EMBL" id="ERH29729.1"/>
    </source>
</evidence>
<dbReference type="Proteomes" id="UP000016519">
    <property type="component" value="Unassembled WGS sequence"/>
</dbReference>
<keyword evidence="1" id="KW-1133">Transmembrane helix</keyword>
<organism evidence="2 3">
    <name type="scientific">Alloscardovia omnicolens F0580</name>
    <dbReference type="NCBI Taxonomy" id="1321816"/>
    <lineage>
        <taxon>Bacteria</taxon>
        <taxon>Bacillati</taxon>
        <taxon>Actinomycetota</taxon>
        <taxon>Actinomycetes</taxon>
        <taxon>Bifidobacteriales</taxon>
        <taxon>Bifidobacteriaceae</taxon>
        <taxon>Alloscardovia</taxon>
    </lineage>
</organism>
<dbReference type="EMBL" id="AWSI01000041">
    <property type="protein sequence ID" value="ERH29729.1"/>
    <property type="molecule type" value="Genomic_DNA"/>
</dbReference>
<dbReference type="PATRIC" id="fig|1321816.3.peg.1346"/>
<protein>
    <submittedName>
        <fullName evidence="2">Uncharacterized protein</fullName>
    </submittedName>
</protein>
<evidence type="ECO:0000313" key="3">
    <source>
        <dbReference type="Proteomes" id="UP000016519"/>
    </source>
</evidence>
<keyword evidence="1" id="KW-0472">Membrane</keyword>
<feature type="transmembrane region" description="Helical" evidence="1">
    <location>
        <begin position="58"/>
        <end position="77"/>
    </location>
</feature>